<dbReference type="EMBL" id="UINC01001746">
    <property type="protein sequence ID" value="SUZ87919.1"/>
    <property type="molecule type" value="Genomic_DNA"/>
</dbReference>
<evidence type="ECO:0000313" key="2">
    <source>
        <dbReference type="EMBL" id="SUZ87919.1"/>
    </source>
</evidence>
<organism evidence="2">
    <name type="scientific">marine metagenome</name>
    <dbReference type="NCBI Taxonomy" id="408172"/>
    <lineage>
        <taxon>unclassified sequences</taxon>
        <taxon>metagenomes</taxon>
        <taxon>ecological metagenomes</taxon>
    </lineage>
</organism>
<feature type="domain" description="Phasin" evidence="1">
    <location>
        <begin position="9"/>
        <end position="103"/>
    </location>
</feature>
<accession>A0A381RAP8</accession>
<dbReference type="InterPro" id="IPR018968">
    <property type="entry name" value="Phasin"/>
</dbReference>
<name>A0A381RAP8_9ZZZZ</name>
<sequence>MKANPIQYDEAVAASNEVGKITLEYFEKLVNLQFNAARNYADVALTNTQAVLEVKDLDGAKAYLGKQAEVARGVFDHIAKDSKEAIIVGRSYAENLQSLVKKSVGEVAAKKVG</sequence>
<proteinExistence type="predicted"/>
<reference evidence="2" key="1">
    <citation type="submission" date="2018-05" db="EMBL/GenBank/DDBJ databases">
        <authorList>
            <person name="Lanie J.A."/>
            <person name="Ng W.-L."/>
            <person name="Kazmierczak K.M."/>
            <person name="Andrzejewski T.M."/>
            <person name="Davidsen T.M."/>
            <person name="Wayne K.J."/>
            <person name="Tettelin H."/>
            <person name="Glass J.I."/>
            <person name="Rusch D."/>
            <person name="Podicherti R."/>
            <person name="Tsui H.-C.T."/>
            <person name="Winkler M.E."/>
        </authorList>
    </citation>
    <scope>NUCLEOTIDE SEQUENCE</scope>
</reference>
<protein>
    <recommendedName>
        <fullName evidence="1">Phasin domain-containing protein</fullName>
    </recommendedName>
</protein>
<gene>
    <name evidence="2" type="ORF">METZ01_LOCUS40773</name>
</gene>
<dbReference type="AlphaFoldDB" id="A0A381RAP8"/>
<evidence type="ECO:0000259" key="1">
    <source>
        <dbReference type="Pfam" id="PF09361"/>
    </source>
</evidence>
<dbReference type="Pfam" id="PF09361">
    <property type="entry name" value="Phasin_2"/>
    <property type="match status" value="1"/>
</dbReference>